<feature type="domain" description="Thioredoxin" evidence="2">
    <location>
        <begin position="6"/>
        <end position="159"/>
    </location>
</feature>
<dbReference type="InterPro" id="IPR036249">
    <property type="entry name" value="Thioredoxin-like_sf"/>
</dbReference>
<evidence type="ECO:0000313" key="4">
    <source>
        <dbReference type="Proteomes" id="UP000238157"/>
    </source>
</evidence>
<keyword evidence="1" id="KW-0732">Signal</keyword>
<organism evidence="3 4">
    <name type="scientific">Mongoliibacter ruber</name>
    <dbReference type="NCBI Taxonomy" id="1750599"/>
    <lineage>
        <taxon>Bacteria</taxon>
        <taxon>Pseudomonadati</taxon>
        <taxon>Bacteroidota</taxon>
        <taxon>Cytophagia</taxon>
        <taxon>Cytophagales</taxon>
        <taxon>Cyclobacteriaceae</taxon>
        <taxon>Mongoliibacter</taxon>
    </lineage>
</organism>
<dbReference type="Pfam" id="PF00578">
    <property type="entry name" value="AhpC-TSA"/>
    <property type="match status" value="1"/>
</dbReference>
<dbReference type="SUPFAM" id="SSF52833">
    <property type="entry name" value="Thioredoxin-like"/>
    <property type="match status" value="1"/>
</dbReference>
<accession>A0A2T0WSL4</accession>
<dbReference type="AlphaFoldDB" id="A0A2T0WSL4"/>
<dbReference type="PANTHER" id="PTHR42852">
    <property type="entry name" value="THIOL:DISULFIDE INTERCHANGE PROTEIN DSBE"/>
    <property type="match status" value="1"/>
</dbReference>
<dbReference type="Proteomes" id="UP000238157">
    <property type="component" value="Unassembled WGS sequence"/>
</dbReference>
<sequence>MKVLILPLLVFLSTFLLRADRSEDNFKIISFPEFEELTQQNSEKIRVFNFWATWCAPCVKEMPYFQNVQAEDQSLELIFISMDDGRKPDRVTTFMEKRNVTAPVYLLNDVDYNKWIDKVDPSWSGAIPATLFIKPDGSRTFHEGEVSEEELKSMIQQLK</sequence>
<comment type="caution">
    <text evidence="3">The sequence shown here is derived from an EMBL/GenBank/DDBJ whole genome shotgun (WGS) entry which is preliminary data.</text>
</comment>
<evidence type="ECO:0000256" key="1">
    <source>
        <dbReference type="SAM" id="SignalP"/>
    </source>
</evidence>
<dbReference type="InterPro" id="IPR013766">
    <property type="entry name" value="Thioredoxin_domain"/>
</dbReference>
<dbReference type="InterPro" id="IPR050553">
    <property type="entry name" value="Thioredoxin_ResA/DsbE_sf"/>
</dbReference>
<dbReference type="InterPro" id="IPR000866">
    <property type="entry name" value="AhpC/TSA"/>
</dbReference>
<dbReference type="EMBL" id="PVTR01000002">
    <property type="protein sequence ID" value="PRY89691.1"/>
    <property type="molecule type" value="Genomic_DNA"/>
</dbReference>
<keyword evidence="4" id="KW-1185">Reference proteome</keyword>
<dbReference type="CDD" id="cd02966">
    <property type="entry name" value="TlpA_like_family"/>
    <property type="match status" value="1"/>
</dbReference>
<gene>
    <name evidence="3" type="ORF">CLW00_102167</name>
</gene>
<evidence type="ECO:0000313" key="3">
    <source>
        <dbReference type="EMBL" id="PRY89691.1"/>
    </source>
</evidence>
<protein>
    <submittedName>
        <fullName evidence="3">AhpC/TSA family protein</fullName>
    </submittedName>
</protein>
<dbReference type="PROSITE" id="PS51352">
    <property type="entry name" value="THIOREDOXIN_2"/>
    <property type="match status" value="1"/>
</dbReference>
<name>A0A2T0WSL4_9BACT</name>
<proteinExistence type="predicted"/>
<feature type="signal peptide" evidence="1">
    <location>
        <begin position="1"/>
        <end position="19"/>
    </location>
</feature>
<dbReference type="PANTHER" id="PTHR42852:SF13">
    <property type="entry name" value="PROTEIN DIPZ"/>
    <property type="match status" value="1"/>
</dbReference>
<dbReference type="RefSeq" id="WP_106132390.1">
    <property type="nucleotide sequence ID" value="NZ_PVTR01000002.1"/>
</dbReference>
<dbReference type="OrthoDB" id="6399635at2"/>
<dbReference type="GO" id="GO:0016209">
    <property type="term" value="F:antioxidant activity"/>
    <property type="evidence" value="ECO:0007669"/>
    <property type="project" value="InterPro"/>
</dbReference>
<feature type="chain" id="PRO_5015777473" evidence="1">
    <location>
        <begin position="20"/>
        <end position="159"/>
    </location>
</feature>
<dbReference type="GO" id="GO:0016491">
    <property type="term" value="F:oxidoreductase activity"/>
    <property type="evidence" value="ECO:0007669"/>
    <property type="project" value="InterPro"/>
</dbReference>
<evidence type="ECO:0000259" key="2">
    <source>
        <dbReference type="PROSITE" id="PS51352"/>
    </source>
</evidence>
<reference evidence="3 4" key="1">
    <citation type="submission" date="2018-03" db="EMBL/GenBank/DDBJ databases">
        <title>Genomic Encyclopedia of Archaeal and Bacterial Type Strains, Phase II (KMG-II): from individual species to whole genera.</title>
        <authorList>
            <person name="Goeker M."/>
        </authorList>
    </citation>
    <scope>NUCLEOTIDE SEQUENCE [LARGE SCALE GENOMIC DNA]</scope>
    <source>
        <strain evidence="3 4">DSM 27929</strain>
    </source>
</reference>
<dbReference type="Gene3D" id="3.40.30.10">
    <property type="entry name" value="Glutaredoxin"/>
    <property type="match status" value="1"/>
</dbReference>